<feature type="domain" description="HTH cro/C1-type" evidence="1">
    <location>
        <begin position="7"/>
        <end position="59"/>
    </location>
</feature>
<dbReference type="CDD" id="cd00093">
    <property type="entry name" value="HTH_XRE"/>
    <property type="match status" value="1"/>
</dbReference>
<dbReference type="GO" id="GO:0003677">
    <property type="term" value="F:DNA binding"/>
    <property type="evidence" value="ECO:0007669"/>
    <property type="project" value="InterPro"/>
</dbReference>
<dbReference type="InterPro" id="IPR010982">
    <property type="entry name" value="Lambda_DNA-bd_dom_sf"/>
</dbReference>
<gene>
    <name evidence="2" type="ORF">BN486_00552</name>
</gene>
<reference evidence="2" key="1">
    <citation type="submission" date="2012-11" db="EMBL/GenBank/DDBJ databases">
        <title>Dependencies among metagenomic species, viruses, plasmids and units of genetic variation.</title>
        <authorList>
            <person name="Nielsen H.B."/>
            <person name="Almeida M."/>
            <person name="Juncker A.S."/>
            <person name="Rasmussen S."/>
            <person name="Li J."/>
            <person name="Sunagawa S."/>
            <person name="Plichta D."/>
            <person name="Gautier L."/>
            <person name="Le Chatelier E."/>
            <person name="Peletier E."/>
            <person name="Bonde I."/>
            <person name="Nielsen T."/>
            <person name="Manichanh C."/>
            <person name="Arumugam M."/>
            <person name="Batto J."/>
            <person name="Santos M.B.Q.D."/>
            <person name="Blom N."/>
            <person name="Borruel N."/>
            <person name="Burgdorf K.S."/>
            <person name="Boumezbeur F."/>
            <person name="Casellas F."/>
            <person name="Dore J."/>
            <person name="Guarner F."/>
            <person name="Hansen T."/>
            <person name="Hildebrand F."/>
            <person name="Kaas R.S."/>
            <person name="Kennedy S."/>
            <person name="Kristiansen K."/>
            <person name="Kultima J.R."/>
            <person name="Leonard P."/>
            <person name="Levenez F."/>
            <person name="Lund O."/>
            <person name="Moumen B."/>
            <person name="Le Paslier D."/>
            <person name="Pons N."/>
            <person name="Pedersen O."/>
            <person name="Prifti E."/>
            <person name="Qin J."/>
            <person name="Raes J."/>
            <person name="Tap J."/>
            <person name="Tims S."/>
            <person name="Ussery D.W."/>
            <person name="Yamada T."/>
            <person name="MetaHit consortium"/>
            <person name="Renault P."/>
            <person name="Sicheritz-Ponten T."/>
            <person name="Bork P."/>
            <person name="Wang J."/>
            <person name="Brunak S."/>
            <person name="Ehrlich S.D."/>
        </authorList>
    </citation>
    <scope>NUCLEOTIDE SEQUENCE [LARGE SCALE GENOMIC DNA]</scope>
</reference>
<evidence type="ECO:0000313" key="3">
    <source>
        <dbReference type="Proteomes" id="UP000018009"/>
    </source>
</evidence>
<accession>R6KMT0</accession>
<dbReference type="InterPro" id="IPR001387">
    <property type="entry name" value="Cro/C1-type_HTH"/>
</dbReference>
<dbReference type="Gene3D" id="1.10.260.40">
    <property type="entry name" value="lambda repressor-like DNA-binding domains"/>
    <property type="match status" value="1"/>
</dbReference>
<dbReference type="SMART" id="SM00530">
    <property type="entry name" value="HTH_XRE"/>
    <property type="match status" value="1"/>
</dbReference>
<proteinExistence type="predicted"/>
<dbReference type="Pfam" id="PF01381">
    <property type="entry name" value="HTH_3"/>
    <property type="match status" value="1"/>
</dbReference>
<dbReference type="RefSeq" id="WP_022200694.1">
    <property type="nucleotide sequence ID" value="NZ_FR885880.1"/>
</dbReference>
<evidence type="ECO:0000259" key="1">
    <source>
        <dbReference type="PROSITE" id="PS50943"/>
    </source>
</evidence>
<dbReference type="AlphaFoldDB" id="R6KMT0"/>
<name>R6KMT0_9FIRM</name>
<dbReference type="PROSITE" id="PS50943">
    <property type="entry name" value="HTH_CROC1"/>
    <property type="match status" value="1"/>
</dbReference>
<organism evidence="2 3">
    <name type="scientific">[Clostridium] clostridioforme CAG:132</name>
    <dbReference type="NCBI Taxonomy" id="1263065"/>
    <lineage>
        <taxon>Bacteria</taxon>
        <taxon>Bacillati</taxon>
        <taxon>Bacillota</taxon>
        <taxon>Clostridia</taxon>
        <taxon>Lachnospirales</taxon>
        <taxon>Lachnospiraceae</taxon>
        <taxon>Enterocloster</taxon>
    </lineage>
</organism>
<comment type="caution">
    <text evidence="2">The sequence shown here is derived from an EMBL/GenBank/DDBJ whole genome shotgun (WGS) entry which is preliminary data.</text>
</comment>
<sequence length="61" mass="6658">MLIYDKIKAICEEKSLSIRQVEVAAGLKNGAISKWNDSSPTIKSLKAVADVLKVKVDKLIS</sequence>
<protein>
    <submittedName>
        <fullName evidence="2">Transcription repressor</fullName>
    </submittedName>
</protein>
<dbReference type="Proteomes" id="UP000018009">
    <property type="component" value="Unassembled WGS sequence"/>
</dbReference>
<dbReference type="EMBL" id="CBDY010000268">
    <property type="protein sequence ID" value="CDB63422.1"/>
    <property type="molecule type" value="Genomic_DNA"/>
</dbReference>
<dbReference type="SUPFAM" id="SSF47413">
    <property type="entry name" value="lambda repressor-like DNA-binding domains"/>
    <property type="match status" value="1"/>
</dbReference>
<evidence type="ECO:0000313" key="2">
    <source>
        <dbReference type="EMBL" id="CDB63422.1"/>
    </source>
</evidence>